<accession>A0A914C8B7</accession>
<dbReference type="GO" id="GO:0006412">
    <property type="term" value="P:translation"/>
    <property type="evidence" value="ECO:0007669"/>
    <property type="project" value="InterPro"/>
</dbReference>
<dbReference type="InterPro" id="IPR005996">
    <property type="entry name" value="Ribosomal_uL30_bac-type"/>
</dbReference>
<name>A0A914C8B7_9BILA</name>
<dbReference type="GO" id="GO:0005739">
    <property type="term" value="C:mitochondrion"/>
    <property type="evidence" value="ECO:0007669"/>
    <property type="project" value="TreeGrafter"/>
</dbReference>
<dbReference type="GO" id="GO:0015934">
    <property type="term" value="C:large ribosomal subunit"/>
    <property type="evidence" value="ECO:0007669"/>
    <property type="project" value="InterPro"/>
</dbReference>
<dbReference type="WBParaSite" id="ACRNAN_Path_568.g2130.t1">
    <property type="protein sequence ID" value="ACRNAN_Path_568.g2130.t1"/>
    <property type="gene ID" value="ACRNAN_Path_568.g2130"/>
</dbReference>
<dbReference type="AlphaFoldDB" id="A0A914C8B7"/>
<protein>
    <submittedName>
        <fullName evidence="2">39S ribosomal protein L30, mitochondrial</fullName>
    </submittedName>
</protein>
<evidence type="ECO:0000313" key="1">
    <source>
        <dbReference type="Proteomes" id="UP000887540"/>
    </source>
</evidence>
<reference evidence="2" key="1">
    <citation type="submission" date="2022-11" db="UniProtKB">
        <authorList>
            <consortium name="WormBaseParasite"/>
        </authorList>
    </citation>
    <scope>IDENTIFICATION</scope>
</reference>
<dbReference type="GO" id="GO:0003735">
    <property type="term" value="F:structural constituent of ribosome"/>
    <property type="evidence" value="ECO:0007669"/>
    <property type="project" value="InterPro"/>
</dbReference>
<dbReference type="PANTHER" id="PTHR15892:SF2">
    <property type="entry name" value="LARGE RIBOSOMAL SUBUNIT PROTEIN UL30M"/>
    <property type="match status" value="1"/>
</dbReference>
<sequence>MPEKPPKLWVAWLYRGLINEPKWIKNRVYKLFGPEIKPGELQVFKNTSAFNYELWHIKHLIELRPMTFPNGEPTMESVNRIEVTPEGQCIVHSKENAVDPKEIKYVDRMKQFTPGYLRSRLNTRDRQCKDVYEDTVYNPANISIID</sequence>
<dbReference type="PANTHER" id="PTHR15892">
    <property type="entry name" value="MITOCHONDRIAL RIBOSOMAL PROTEIN L30"/>
    <property type="match status" value="1"/>
</dbReference>
<keyword evidence="1" id="KW-1185">Reference proteome</keyword>
<evidence type="ECO:0000313" key="2">
    <source>
        <dbReference type="WBParaSite" id="ACRNAN_Path_568.g2130.t1"/>
    </source>
</evidence>
<dbReference type="Proteomes" id="UP000887540">
    <property type="component" value="Unplaced"/>
</dbReference>
<organism evidence="1 2">
    <name type="scientific">Acrobeloides nanus</name>
    <dbReference type="NCBI Taxonomy" id="290746"/>
    <lineage>
        <taxon>Eukaryota</taxon>
        <taxon>Metazoa</taxon>
        <taxon>Ecdysozoa</taxon>
        <taxon>Nematoda</taxon>
        <taxon>Chromadorea</taxon>
        <taxon>Rhabditida</taxon>
        <taxon>Tylenchina</taxon>
        <taxon>Cephalobomorpha</taxon>
        <taxon>Cephaloboidea</taxon>
        <taxon>Cephalobidae</taxon>
        <taxon>Acrobeloides</taxon>
    </lineage>
</organism>
<proteinExistence type="predicted"/>